<keyword evidence="1" id="KW-1133">Transmembrane helix</keyword>
<dbReference type="Pfam" id="PF03083">
    <property type="entry name" value="MtN3_slv"/>
    <property type="match status" value="1"/>
</dbReference>
<sequence>MTWNMAHLTLAFNLLGNYNIVLFMRQVIKTKSVEYMPILLSVALTLSAVMWFFNLWPSSWCLNNSKCTWIHVWYNSNDIILCAYKNKSPIISEKMCNCEEKVADQKLPEFRDQKIIDVVKLKILLHVDIRPVSPPNTHNTNFVDSKHQALPDVTNCTIEVGA</sequence>
<keyword evidence="1" id="KW-0472">Membrane</keyword>
<dbReference type="InterPro" id="IPR004316">
    <property type="entry name" value="SWEET_rpt"/>
</dbReference>
<dbReference type="AlphaFoldDB" id="A0A9R1VXS9"/>
<organism evidence="2 3">
    <name type="scientific">Lactuca sativa</name>
    <name type="common">Garden lettuce</name>
    <dbReference type="NCBI Taxonomy" id="4236"/>
    <lineage>
        <taxon>Eukaryota</taxon>
        <taxon>Viridiplantae</taxon>
        <taxon>Streptophyta</taxon>
        <taxon>Embryophyta</taxon>
        <taxon>Tracheophyta</taxon>
        <taxon>Spermatophyta</taxon>
        <taxon>Magnoliopsida</taxon>
        <taxon>eudicotyledons</taxon>
        <taxon>Gunneridae</taxon>
        <taxon>Pentapetalae</taxon>
        <taxon>asterids</taxon>
        <taxon>campanulids</taxon>
        <taxon>Asterales</taxon>
        <taxon>Asteraceae</taxon>
        <taxon>Cichorioideae</taxon>
        <taxon>Cichorieae</taxon>
        <taxon>Lactucinae</taxon>
        <taxon>Lactuca</taxon>
    </lineage>
</organism>
<feature type="transmembrane region" description="Helical" evidence="1">
    <location>
        <begin position="6"/>
        <end position="24"/>
    </location>
</feature>
<name>A0A9R1VXS9_LACSA</name>
<feature type="transmembrane region" description="Helical" evidence="1">
    <location>
        <begin position="36"/>
        <end position="56"/>
    </location>
</feature>
<comment type="caution">
    <text evidence="2">The sequence shown here is derived from an EMBL/GenBank/DDBJ whole genome shotgun (WGS) entry which is preliminary data.</text>
</comment>
<accession>A0A9R1VXS9</accession>
<keyword evidence="1" id="KW-0812">Transmembrane</keyword>
<evidence type="ECO:0000313" key="3">
    <source>
        <dbReference type="Proteomes" id="UP000235145"/>
    </source>
</evidence>
<reference evidence="2 3" key="1">
    <citation type="journal article" date="2017" name="Nat. Commun.">
        <title>Genome assembly with in vitro proximity ligation data and whole-genome triplication in lettuce.</title>
        <authorList>
            <person name="Reyes-Chin-Wo S."/>
            <person name="Wang Z."/>
            <person name="Yang X."/>
            <person name="Kozik A."/>
            <person name="Arikit S."/>
            <person name="Song C."/>
            <person name="Xia L."/>
            <person name="Froenicke L."/>
            <person name="Lavelle D.O."/>
            <person name="Truco M.J."/>
            <person name="Xia R."/>
            <person name="Zhu S."/>
            <person name="Xu C."/>
            <person name="Xu H."/>
            <person name="Xu X."/>
            <person name="Cox K."/>
            <person name="Korf I."/>
            <person name="Meyers B.C."/>
            <person name="Michelmore R.W."/>
        </authorList>
    </citation>
    <scope>NUCLEOTIDE SEQUENCE [LARGE SCALE GENOMIC DNA]</scope>
    <source>
        <strain evidence="3">cv. Salinas</strain>
        <tissue evidence="2">Seedlings</tissue>
    </source>
</reference>
<dbReference type="Proteomes" id="UP000235145">
    <property type="component" value="Unassembled WGS sequence"/>
</dbReference>
<protein>
    <submittedName>
        <fullName evidence="2">Uncharacterized protein</fullName>
    </submittedName>
</protein>
<gene>
    <name evidence="2" type="ORF">LSAT_V11C400189890</name>
</gene>
<keyword evidence="3" id="KW-1185">Reference proteome</keyword>
<evidence type="ECO:0000256" key="1">
    <source>
        <dbReference type="SAM" id="Phobius"/>
    </source>
</evidence>
<dbReference type="GO" id="GO:0016020">
    <property type="term" value="C:membrane"/>
    <property type="evidence" value="ECO:0007669"/>
    <property type="project" value="InterPro"/>
</dbReference>
<evidence type="ECO:0000313" key="2">
    <source>
        <dbReference type="EMBL" id="KAJ0213318.1"/>
    </source>
</evidence>
<dbReference type="Gene3D" id="1.20.1280.290">
    <property type="match status" value="1"/>
</dbReference>
<proteinExistence type="predicted"/>
<dbReference type="EMBL" id="NBSK02000004">
    <property type="protein sequence ID" value="KAJ0213318.1"/>
    <property type="molecule type" value="Genomic_DNA"/>
</dbReference>